<dbReference type="Proteomes" id="UP000190188">
    <property type="component" value="Unassembled WGS sequence"/>
</dbReference>
<evidence type="ECO:0000313" key="2">
    <source>
        <dbReference type="Proteomes" id="UP000190188"/>
    </source>
</evidence>
<evidence type="ECO:0000313" key="1">
    <source>
        <dbReference type="EMBL" id="OPA74758.1"/>
    </source>
</evidence>
<name>A0A1T2X4D1_9BACL</name>
<dbReference type="InterPro" id="IPR027417">
    <property type="entry name" value="P-loop_NTPase"/>
</dbReference>
<keyword evidence="2" id="KW-1185">Reference proteome</keyword>
<gene>
    <name evidence="1" type="ORF">BVG16_23700</name>
</gene>
<sequence>MIMIKPDWNIFKAKFSENPQSNFEWMCYLLFCVEFKLPLGIFRYKNQSGIETNPITHDNDVIGWQAKFYETTLSAHKIDLLEMLEKSKDRYPDLTKIIIFTNQEWGQGKLQSDSEVKLAVEKEAEKLKIQIEWRTASYFESPFVVLENKLISHYFFSLKKNIMDSIKDMRRHTESLLLEIQTSIVFNEYSIELDRSKLLQDLNTNLERDSIIVLSGEGGVGKTAVIKNLYNNFGNNIPFYIMKANEFEVANVDLLFGDANFKDFIDVHNNDSKKVFVIDSAEKLMDLNNHIPFKEFLSEILRTGWKVVFTARSRYLVDLDIHFIDHFQLSPSRIYVSKLSQDELGYLASTYKFDLPNDYKLFELITTPFYLSEYLKFYTEGSNVGYLKFKELLWNKIIKKARPSREQSFLQIAFKRANENLFFLSFDSNDINMEALVQEGVLGYEIAGYFIAHDIYEEWALEKIIESEFVKKESNIGFFEKIGESFSIRRSFRNWISEKLYLEVESVKEFIEEVIDDEQVIGFWKDEVMIAVLLCDYSQYFFSSFKRIFLDKNRELLRRASFLLRISCKEVDDVFRQSEAKNIDLLSIKYIFTRPKGSGWNSLIQFVYNNLDEIGLKNVNFILPIVHDWNSNFKKGETTRLSGLIALKYYQWVLQENVYFSRDEDIKDKILETILYSAGEIKAELTTIFDEVLTNKSKDHRSPYYDLIEMLLTKIFVNMEIVKALPEYVLKLGDLFWFRSNERIDRFHSRLGVEEDFCIEERLGRYFPASAYQTPIYWLLKTKFAQTINFILDFTNKTAECFATSELGQNEVETTQLYVEDKSYKQYICNRLWNVYRGTQVAPDVLESMHMALEKVLLEAAKDIDARALEGWLLYLLINSKSTSITAIVVSVVLAYPEKTFNVAINLFKTKDLFFYDTSRMVLDQSSKFNYSIGYGLNYSSKLYQDERIETCNDKHRSKSLEHIALEYQFFRTKGISEEEAERRQKAIWDVLDTYYKELSEVSDEDEYTKTWKLYLARMDSRKMNPTLEEEDGNILISFNPELEPEVREYSESSLRQSSEKMKYTSLKLWANYRMKNEEQYKQYISYEEDPKRALKEVREIIGEFERLSETEILNKHNEYEGFFLMNHSIPSEVSAVLIRDFRNMLTDEDKDFCKEIILEAATSSFRANYQYQISDGVESTISVLPILMQKFPNEKDVIKFILLMILFDSNSIGMNADFSDFSVNAILKDLWDLSFEDAHAIFIGYLFLIPKYKLVREKLWKERHRQSSYGLSENEVIETLARDYENDIQKIISNEITLNDLEAVCELDLSYLIIAFQLIPLGTENPEHIQIAQDIISKFATEFASDRREDRIDYSVKHDFLVKFSNLVLSSAETHIPLYLKPFIENFNSSKVFSELFDQFIIAEDTLNTNDKFWKVWEAFFEKVTTLAKEGEQHWYVSDIIKSYLFAKVQWKETATEWRTFGEEKKRFFKEISKKIGHCPSTLYSLSKLLNSIGGSYLLSGVIWISEMLNRSEVLWNSKLDTNTVYYLESIIKKYIYVQREDIRRGKKQKQEVLVILNFLVEQGSVVGYMLREKIS</sequence>
<organism evidence="1 2">
    <name type="scientific">Paenibacillus selenitireducens</name>
    <dbReference type="NCBI Taxonomy" id="1324314"/>
    <lineage>
        <taxon>Bacteria</taxon>
        <taxon>Bacillati</taxon>
        <taxon>Bacillota</taxon>
        <taxon>Bacilli</taxon>
        <taxon>Bacillales</taxon>
        <taxon>Paenibacillaceae</taxon>
        <taxon>Paenibacillus</taxon>
    </lineage>
</organism>
<proteinExistence type="predicted"/>
<dbReference type="EMBL" id="MSZX01000010">
    <property type="protein sequence ID" value="OPA74758.1"/>
    <property type="molecule type" value="Genomic_DNA"/>
</dbReference>
<reference evidence="1 2" key="1">
    <citation type="submission" date="2017-01" db="EMBL/GenBank/DDBJ databases">
        <title>Genome analysis of Paenibacillus selenitrireducens ES3-24.</title>
        <authorList>
            <person name="Xu D."/>
            <person name="Yao R."/>
            <person name="Zheng S."/>
        </authorList>
    </citation>
    <scope>NUCLEOTIDE SEQUENCE [LARGE SCALE GENOMIC DNA]</scope>
    <source>
        <strain evidence="1 2">ES3-24</strain>
    </source>
</reference>
<dbReference type="STRING" id="1324314.BVG16_23700"/>
<dbReference type="NCBIfam" id="NF041815">
    <property type="entry name" value="Avs4"/>
    <property type="match status" value="1"/>
</dbReference>
<comment type="caution">
    <text evidence="1">The sequence shown here is derived from an EMBL/GenBank/DDBJ whole genome shotgun (WGS) entry which is preliminary data.</text>
</comment>
<dbReference type="SUPFAM" id="SSF52540">
    <property type="entry name" value="P-loop containing nucleoside triphosphate hydrolases"/>
    <property type="match status" value="1"/>
</dbReference>
<protein>
    <submittedName>
        <fullName evidence="1">ATPase</fullName>
    </submittedName>
</protein>
<accession>A0A1T2X4D1</accession>